<feature type="transmembrane region" description="Helical" evidence="13">
    <location>
        <begin position="7"/>
        <end position="28"/>
    </location>
</feature>
<evidence type="ECO:0000256" key="10">
    <source>
        <dbReference type="ARBA" id="ARBA00023012"/>
    </source>
</evidence>
<dbReference type="GO" id="GO:0005524">
    <property type="term" value="F:ATP binding"/>
    <property type="evidence" value="ECO:0007669"/>
    <property type="project" value="UniProtKB-KW"/>
</dbReference>
<dbReference type="PROSITE" id="PS50110">
    <property type="entry name" value="RESPONSE_REGULATORY"/>
    <property type="match status" value="1"/>
</dbReference>
<name>A0A398CZ86_9BACL</name>
<keyword evidence="4" id="KW-1003">Cell membrane</keyword>
<dbReference type="InterPro" id="IPR001789">
    <property type="entry name" value="Sig_transdc_resp-reg_receiver"/>
</dbReference>
<organism evidence="16 17">
    <name type="scientific">Cohnella faecalis</name>
    <dbReference type="NCBI Taxonomy" id="2315694"/>
    <lineage>
        <taxon>Bacteria</taxon>
        <taxon>Bacillati</taxon>
        <taxon>Bacillota</taxon>
        <taxon>Bacilli</taxon>
        <taxon>Bacillales</taxon>
        <taxon>Paenibacillaceae</taxon>
        <taxon>Cohnella</taxon>
    </lineage>
</organism>
<gene>
    <name evidence="16" type="ORF">D3H35_05460</name>
</gene>
<evidence type="ECO:0000256" key="8">
    <source>
        <dbReference type="ARBA" id="ARBA00022777"/>
    </source>
</evidence>
<keyword evidence="9" id="KW-0067">ATP-binding</keyword>
<feature type="domain" description="Histidine kinase" evidence="14">
    <location>
        <begin position="932"/>
        <end position="1031"/>
    </location>
</feature>
<dbReference type="InterPro" id="IPR036890">
    <property type="entry name" value="HATPase_C_sf"/>
</dbReference>
<evidence type="ECO:0000256" key="3">
    <source>
        <dbReference type="ARBA" id="ARBA00012438"/>
    </source>
</evidence>
<dbReference type="PANTHER" id="PTHR43547">
    <property type="entry name" value="TWO-COMPONENT HISTIDINE KINASE"/>
    <property type="match status" value="1"/>
</dbReference>
<dbReference type="Gene3D" id="3.30.565.10">
    <property type="entry name" value="Histidine kinase-like ATPase, C-terminal domain"/>
    <property type="match status" value="2"/>
</dbReference>
<dbReference type="FunFam" id="3.30.565.10:FF:000023">
    <property type="entry name" value="PAS domain-containing sensor histidine kinase"/>
    <property type="match status" value="1"/>
</dbReference>
<evidence type="ECO:0000256" key="7">
    <source>
        <dbReference type="ARBA" id="ARBA00022741"/>
    </source>
</evidence>
<dbReference type="InterPro" id="IPR003594">
    <property type="entry name" value="HATPase_dom"/>
</dbReference>
<comment type="catalytic activity">
    <reaction evidence="1">
        <text>ATP + protein L-histidine = ADP + protein N-phospho-L-histidine.</text>
        <dbReference type="EC" id="2.7.13.3"/>
    </reaction>
</comment>
<dbReference type="PROSITE" id="PS50109">
    <property type="entry name" value="HIS_KIN"/>
    <property type="match status" value="2"/>
</dbReference>
<feature type="transmembrane region" description="Helical" evidence="13">
    <location>
        <begin position="241"/>
        <end position="258"/>
    </location>
</feature>
<evidence type="ECO:0000313" key="16">
    <source>
        <dbReference type="EMBL" id="RIE04541.1"/>
    </source>
</evidence>
<evidence type="ECO:0000256" key="13">
    <source>
        <dbReference type="SAM" id="Phobius"/>
    </source>
</evidence>
<keyword evidence="10" id="KW-0902">Two-component regulatory system</keyword>
<dbReference type="Pfam" id="PF07695">
    <property type="entry name" value="7TMR-DISM_7TM"/>
    <property type="match status" value="1"/>
</dbReference>
<dbReference type="GO" id="GO:0000155">
    <property type="term" value="F:phosphorelay sensor kinase activity"/>
    <property type="evidence" value="ECO:0007669"/>
    <property type="project" value="InterPro"/>
</dbReference>
<dbReference type="PANTHER" id="PTHR43547:SF2">
    <property type="entry name" value="HYBRID SIGNAL TRANSDUCTION HISTIDINE KINASE C"/>
    <property type="match status" value="1"/>
</dbReference>
<dbReference type="Gene3D" id="3.40.50.2300">
    <property type="match status" value="1"/>
</dbReference>
<dbReference type="SUPFAM" id="SSF47384">
    <property type="entry name" value="Homodimeric domain of signal transducing histidine kinase"/>
    <property type="match status" value="1"/>
</dbReference>
<keyword evidence="17" id="KW-1185">Reference proteome</keyword>
<dbReference type="Pfam" id="PF02518">
    <property type="entry name" value="HATPase_c"/>
    <property type="match status" value="2"/>
</dbReference>
<dbReference type="EMBL" id="QXJM01000025">
    <property type="protein sequence ID" value="RIE04541.1"/>
    <property type="molecule type" value="Genomic_DNA"/>
</dbReference>
<dbReference type="CDD" id="cd17574">
    <property type="entry name" value="REC_OmpR"/>
    <property type="match status" value="1"/>
</dbReference>
<dbReference type="InterPro" id="IPR008979">
    <property type="entry name" value="Galactose-bd-like_sf"/>
</dbReference>
<feature type="transmembrane region" description="Helical" evidence="13">
    <location>
        <begin position="363"/>
        <end position="384"/>
    </location>
</feature>
<dbReference type="SUPFAM" id="SSF49785">
    <property type="entry name" value="Galactose-binding domain-like"/>
    <property type="match status" value="1"/>
</dbReference>
<dbReference type="SMART" id="SM00448">
    <property type="entry name" value="REC"/>
    <property type="match status" value="1"/>
</dbReference>
<feature type="domain" description="Histidine kinase" evidence="14">
    <location>
        <begin position="438"/>
        <end position="656"/>
    </location>
</feature>
<dbReference type="AlphaFoldDB" id="A0A398CZ86"/>
<dbReference type="EC" id="2.7.13.3" evidence="3"/>
<feature type="domain" description="Response regulatory" evidence="15">
    <location>
        <begin position="705"/>
        <end position="821"/>
    </location>
</feature>
<feature type="transmembrane region" description="Helical" evidence="13">
    <location>
        <begin position="306"/>
        <end position="323"/>
    </location>
</feature>
<dbReference type="Pfam" id="PF06580">
    <property type="entry name" value="His_kinase"/>
    <property type="match status" value="1"/>
</dbReference>
<dbReference type="SUPFAM" id="SSF55874">
    <property type="entry name" value="ATPase domain of HSP90 chaperone/DNA topoisomerase II/histidine kinase"/>
    <property type="match status" value="2"/>
</dbReference>
<dbReference type="SMART" id="SM00387">
    <property type="entry name" value="HATPase_c"/>
    <property type="match status" value="2"/>
</dbReference>
<keyword evidence="7" id="KW-0547">Nucleotide-binding</keyword>
<dbReference type="Pfam" id="PF00072">
    <property type="entry name" value="Response_reg"/>
    <property type="match status" value="1"/>
</dbReference>
<dbReference type="PRINTS" id="PR00344">
    <property type="entry name" value="BCTRLSENSOR"/>
</dbReference>
<dbReference type="RefSeq" id="WP_119148126.1">
    <property type="nucleotide sequence ID" value="NZ_JBHSOV010000005.1"/>
</dbReference>
<evidence type="ECO:0000256" key="2">
    <source>
        <dbReference type="ARBA" id="ARBA00004236"/>
    </source>
</evidence>
<accession>A0A398CZ86</accession>
<feature type="transmembrane region" description="Helical" evidence="13">
    <location>
        <begin position="212"/>
        <end position="234"/>
    </location>
</feature>
<dbReference type="GO" id="GO:0005886">
    <property type="term" value="C:plasma membrane"/>
    <property type="evidence" value="ECO:0007669"/>
    <property type="project" value="UniProtKB-SubCell"/>
</dbReference>
<keyword evidence="13" id="KW-0812">Transmembrane</keyword>
<dbReference type="InterPro" id="IPR004358">
    <property type="entry name" value="Sig_transdc_His_kin-like_C"/>
</dbReference>
<feature type="transmembrane region" description="Helical" evidence="13">
    <location>
        <begin position="278"/>
        <end position="294"/>
    </location>
</feature>
<evidence type="ECO:0000256" key="1">
    <source>
        <dbReference type="ARBA" id="ARBA00000085"/>
    </source>
</evidence>
<keyword evidence="13" id="KW-1133">Transmembrane helix</keyword>
<dbReference type="InterPro" id="IPR011006">
    <property type="entry name" value="CheY-like_superfamily"/>
</dbReference>
<protein>
    <recommendedName>
        <fullName evidence="3">histidine kinase</fullName>
        <ecNumber evidence="3">2.7.13.3</ecNumber>
    </recommendedName>
</protein>
<dbReference type="SUPFAM" id="SSF52172">
    <property type="entry name" value="CheY-like"/>
    <property type="match status" value="1"/>
</dbReference>
<dbReference type="CDD" id="cd16922">
    <property type="entry name" value="HATPase_EvgS-ArcB-TorS-like"/>
    <property type="match status" value="1"/>
</dbReference>
<dbReference type="SMART" id="SM00388">
    <property type="entry name" value="HisKA"/>
    <property type="match status" value="1"/>
</dbReference>
<feature type="transmembrane region" description="Helical" evidence="13">
    <location>
        <begin position="329"/>
        <end position="351"/>
    </location>
</feature>
<keyword evidence="8" id="KW-0418">Kinase</keyword>
<evidence type="ECO:0000256" key="6">
    <source>
        <dbReference type="ARBA" id="ARBA00022679"/>
    </source>
</evidence>
<evidence type="ECO:0000256" key="4">
    <source>
        <dbReference type="ARBA" id="ARBA00022475"/>
    </source>
</evidence>
<evidence type="ECO:0000256" key="12">
    <source>
        <dbReference type="PROSITE-ProRule" id="PRU00169"/>
    </source>
</evidence>
<evidence type="ECO:0000256" key="5">
    <source>
        <dbReference type="ARBA" id="ARBA00022553"/>
    </source>
</evidence>
<dbReference type="Gene3D" id="2.60.120.260">
    <property type="entry name" value="Galactose-binding domain-like"/>
    <property type="match status" value="1"/>
</dbReference>
<dbReference type="InterPro" id="IPR005467">
    <property type="entry name" value="His_kinase_dom"/>
</dbReference>
<dbReference type="Proteomes" id="UP000266340">
    <property type="component" value="Unassembled WGS sequence"/>
</dbReference>
<evidence type="ECO:0000256" key="11">
    <source>
        <dbReference type="ARBA" id="ARBA00023136"/>
    </source>
</evidence>
<feature type="modified residue" description="4-aspartylphosphate" evidence="12">
    <location>
        <position position="754"/>
    </location>
</feature>
<dbReference type="InterPro" id="IPR011623">
    <property type="entry name" value="7TMR_DISM_rcpt_extracell_dom1"/>
</dbReference>
<reference evidence="16 17" key="1">
    <citation type="submission" date="2018-09" db="EMBL/GenBank/DDBJ databases">
        <title>Cohnella cavernae sp. nov., isolated from a karst cave.</title>
        <authorList>
            <person name="Zhu H."/>
        </authorList>
    </citation>
    <scope>NUCLEOTIDE SEQUENCE [LARGE SCALE GENOMIC DNA]</scope>
    <source>
        <strain evidence="16 17">K2E09-144</strain>
    </source>
</reference>
<dbReference type="InterPro" id="IPR036097">
    <property type="entry name" value="HisK_dim/P_sf"/>
</dbReference>
<dbReference type="CDD" id="cd00082">
    <property type="entry name" value="HisKA"/>
    <property type="match status" value="1"/>
</dbReference>
<evidence type="ECO:0000256" key="9">
    <source>
        <dbReference type="ARBA" id="ARBA00022840"/>
    </source>
</evidence>
<evidence type="ECO:0000313" key="17">
    <source>
        <dbReference type="Proteomes" id="UP000266340"/>
    </source>
</evidence>
<dbReference type="InterPro" id="IPR010559">
    <property type="entry name" value="Sig_transdc_His_kin_internal"/>
</dbReference>
<comment type="caution">
    <text evidence="16">The sequence shown here is derived from an EMBL/GenBank/DDBJ whole genome shotgun (WGS) entry which is preliminary data.</text>
</comment>
<dbReference type="OrthoDB" id="9809348at2"/>
<keyword evidence="6" id="KW-0808">Transferase</keyword>
<comment type="subcellular location">
    <subcellularLocation>
        <location evidence="2">Cell membrane</location>
    </subcellularLocation>
</comment>
<dbReference type="Pfam" id="PF00512">
    <property type="entry name" value="HisKA"/>
    <property type="match status" value="1"/>
</dbReference>
<dbReference type="Gene3D" id="1.10.287.130">
    <property type="match status" value="1"/>
</dbReference>
<evidence type="ECO:0000259" key="15">
    <source>
        <dbReference type="PROSITE" id="PS50110"/>
    </source>
</evidence>
<evidence type="ECO:0000259" key="14">
    <source>
        <dbReference type="PROSITE" id="PS50109"/>
    </source>
</evidence>
<proteinExistence type="predicted"/>
<sequence>MKSTRTLFLYAAVFFIVLVGIRVAWIVFEQPPAGYPSAVRGQLDLRGMGNFGNKTISLKGEWEFYPNRLLMQTTDRSYESGEGNGFIQVPGNWGSSLSPNSKSNLGYGSYRLKILVDRDDARQYGIRILGIAASSGLYVNGHFAAGSGRPAETKQQYKAVNSTYSATFSPVNGEIEIVIQAANFDNSQSGGIVKTVKFGTESAILKDERFSIAMQFLVFVVLAMHALYALIIYTVGTRQRVLLSFGLLVFSAMVMVLTDDDKLLQNWFSVSREWMIKLQFLSLVGVGFFILRFAKELIPEFMFVRAYRIMQTVNAVAATLLLFSSESFALSAGIGVFCILLLSISLFVALAIRMMLSGVENAVFLLCGAFAVQLSCIGGLVKSFGWFEAGFYPVDLLVAFLAAASFWFRRYIQAAAQTAVLSEKLQMEDKRKDDFLANVSHELRNPLHGILNIAQTVLESEQSVIGEKNAQKLELLMTVGRRMTFMLNDLLDLTLLKEQGIRLHLKSLQVQTVATGVIDMLRFMTEGKPIRFENRIPSTFPMVKADESRLIQILFNLLHNAVKYTNEGVITVRALSEGGKATFFVEDTGVGMTDGQQEKIFEPYEQVASGLTAVGNGIGLGLSICKQLVELHGGTINVYSVVGEGSSFFFTLELSGEQLEHEDTHVRTGRTDAEEDAQKLLAAADGEHRDPAWKPMFAAVGSGPKILIVDDDSVNRIVLSNILAAEGCEIATVSSGKEALAVLDSREWDLIIADVMMPIMSGYELTRIIRERFSVSELPILLLTARSRPEDVQTGFLSGANDHITKPMEAKELRSRVRALTELKHSVQDRLRMEAAWLQAQIKPHFLFNTLNSVAALGDFDTTRMRSLLDAFGRYLKASFDFRNSERLVPLDQELQLVRSYLYIEKERFQDRLHVRWEVDDNLRLSIPPLTIQPLVENAVRHGILRRSHGGEVRIRIACIEEGAEIAIFDDGVGMDPDTAKQLLEGRPVPGAGIGLRNADRRLKQIYGKGLRIMSRPGQGTTVSFLIRKTVSVSRLDGE</sequence>
<keyword evidence="5 12" id="KW-0597">Phosphoprotein</keyword>
<dbReference type="InterPro" id="IPR003661">
    <property type="entry name" value="HisK_dim/P_dom"/>
</dbReference>
<keyword evidence="11 13" id="KW-0472">Membrane</keyword>